<dbReference type="PANTHER" id="PTHR46066:SF2">
    <property type="entry name" value="CHITINASE DOMAIN-CONTAINING PROTEIN 1"/>
    <property type="match status" value="1"/>
</dbReference>
<organism evidence="6 7">
    <name type="scientific">Lachnoanaerobaculum saburreum</name>
    <dbReference type="NCBI Taxonomy" id="467210"/>
    <lineage>
        <taxon>Bacteria</taxon>
        <taxon>Bacillati</taxon>
        <taxon>Bacillota</taxon>
        <taxon>Clostridia</taxon>
        <taxon>Lachnospirales</taxon>
        <taxon>Lachnospiraceae</taxon>
        <taxon>Lachnoanaerobaculum</taxon>
    </lineage>
</organism>
<evidence type="ECO:0000256" key="2">
    <source>
        <dbReference type="ARBA" id="ARBA00023295"/>
    </source>
</evidence>
<dbReference type="InterPro" id="IPR017853">
    <property type="entry name" value="GH"/>
</dbReference>
<dbReference type="InterPro" id="IPR029070">
    <property type="entry name" value="Chitinase_insertion_sf"/>
</dbReference>
<dbReference type="Gene3D" id="3.20.20.80">
    <property type="entry name" value="Glycosidases"/>
    <property type="match status" value="1"/>
</dbReference>
<name>A0A133ZL98_9FIRM</name>
<evidence type="ECO:0000259" key="5">
    <source>
        <dbReference type="PROSITE" id="PS51910"/>
    </source>
</evidence>
<reference evidence="7" key="1">
    <citation type="submission" date="2016-01" db="EMBL/GenBank/DDBJ databases">
        <authorList>
            <person name="Mitreva M."/>
            <person name="Pepin K.H."/>
            <person name="Mihindukulasuriya K.A."/>
            <person name="Fulton R."/>
            <person name="Fronick C."/>
            <person name="O'Laughlin M."/>
            <person name="Miner T."/>
            <person name="Herter B."/>
            <person name="Rosa B.A."/>
            <person name="Cordes M."/>
            <person name="Tomlinson C."/>
            <person name="Wollam A."/>
            <person name="Palsikar V.B."/>
            <person name="Mardis E.R."/>
            <person name="Wilson R.K."/>
        </authorList>
    </citation>
    <scope>NUCLEOTIDE SEQUENCE [LARGE SCALE GENOMIC DNA]</scope>
    <source>
        <strain evidence="7">DNF00896</strain>
    </source>
</reference>
<dbReference type="InterPro" id="IPR011583">
    <property type="entry name" value="Chitinase_II/V-like_cat"/>
</dbReference>
<proteinExistence type="inferred from homology"/>
<dbReference type="Proteomes" id="UP000070394">
    <property type="component" value="Unassembled WGS sequence"/>
</dbReference>
<keyword evidence="7" id="KW-1185">Reference proteome</keyword>
<sequence length="550" mass="62105">MKKRVLIGIVIVLCAVLGIIFLPREIEEIVGSSEKMSEAQIYQVKDDEVALVYNYSLQKAKAVYKDGVVYIPLNWTKSILNDKFYYSDDEKLLSYALPTEIVYANFENKDKNGKPLLLEKDNKTYISIETVKTYTDIWTDVFTDGDIKKIYINDNFGEYEEGNVKAKSALRVDASMLSASIENVELEKDSKVTVVEQKGKWDKVLTESGIMGYIRRKHLKNINKGSRVSSFVKQEYTSMSMDEKVVLGWHQVTAAAANKNFTKVVDNTKGMNVISPTWFKLSDNKGNYTSIASKDYVDAAHKKGLKVWPLIDNFSDKISTLKILSSSTSRKKLIENLMSDTKKYGFDGINIDFEYLTQDNAPHFIEFIRELSVSCRNNKVVLSVDVPVPASYNTFYQRAELAEVADYVINMGYDEHYSGSDEGSSASIDFVKNSITDSLKEVPKEKLINAVPVYTRVWTKENGKVSSTALGMTGASNWVKENNVNLTWDDTVGQYVGQISVGSATKYIWMEDEKSMKLKMDAVKEADLAGVAVWKLGLEPKEIWDVISYK</sequence>
<comment type="caution">
    <text evidence="6">The sequence shown here is derived from an EMBL/GenBank/DDBJ whole genome shotgun (WGS) entry which is preliminary data.</text>
</comment>
<keyword evidence="1 3" id="KW-0378">Hydrolase</keyword>
<dbReference type="OrthoDB" id="9775889at2"/>
<dbReference type="GO" id="GO:0005975">
    <property type="term" value="P:carbohydrate metabolic process"/>
    <property type="evidence" value="ECO:0007669"/>
    <property type="project" value="InterPro"/>
</dbReference>
<dbReference type="GO" id="GO:0008061">
    <property type="term" value="F:chitin binding"/>
    <property type="evidence" value="ECO:0007669"/>
    <property type="project" value="InterPro"/>
</dbReference>
<evidence type="ECO:0000313" key="6">
    <source>
        <dbReference type="EMBL" id="KXB56171.1"/>
    </source>
</evidence>
<dbReference type="SMART" id="SM00636">
    <property type="entry name" value="Glyco_18"/>
    <property type="match status" value="1"/>
</dbReference>
<dbReference type="InterPro" id="IPR001223">
    <property type="entry name" value="Glyco_hydro18_cat"/>
</dbReference>
<evidence type="ECO:0000256" key="1">
    <source>
        <dbReference type="ARBA" id="ARBA00022801"/>
    </source>
</evidence>
<dbReference type="Gene3D" id="3.10.50.10">
    <property type="match status" value="1"/>
</dbReference>
<dbReference type="AlphaFoldDB" id="A0A133ZL98"/>
<dbReference type="EMBL" id="LSDA01000104">
    <property type="protein sequence ID" value="KXB56171.1"/>
    <property type="molecule type" value="Genomic_DNA"/>
</dbReference>
<dbReference type="STRING" id="467210.HMPREF1866_01954"/>
<dbReference type="PATRIC" id="fig|467210.3.peg.1933"/>
<dbReference type="GO" id="GO:0004553">
    <property type="term" value="F:hydrolase activity, hydrolyzing O-glycosyl compounds"/>
    <property type="evidence" value="ECO:0007669"/>
    <property type="project" value="InterPro"/>
</dbReference>
<accession>A0A133ZL98</accession>
<evidence type="ECO:0000313" key="7">
    <source>
        <dbReference type="Proteomes" id="UP000070394"/>
    </source>
</evidence>
<dbReference type="PROSITE" id="PS51910">
    <property type="entry name" value="GH18_2"/>
    <property type="match status" value="1"/>
</dbReference>
<keyword evidence="2 3" id="KW-0326">Glycosidase</keyword>
<comment type="similarity">
    <text evidence="4">Belongs to the glycosyl hydrolase 18 family.</text>
</comment>
<dbReference type="InterPro" id="IPR001579">
    <property type="entry name" value="Glyco_hydro_18_chit_AS"/>
</dbReference>
<dbReference type="Pfam" id="PF00704">
    <property type="entry name" value="Glyco_hydro_18"/>
    <property type="match status" value="1"/>
</dbReference>
<feature type="domain" description="GH18" evidence="5">
    <location>
        <begin position="243"/>
        <end position="550"/>
    </location>
</feature>
<evidence type="ECO:0000256" key="3">
    <source>
        <dbReference type="RuleBase" id="RU000489"/>
    </source>
</evidence>
<protein>
    <submittedName>
        <fullName evidence="6">Glycosyl hydrolase, family 18</fullName>
    </submittedName>
</protein>
<gene>
    <name evidence="6" type="ORF">HMPREF1866_01954</name>
</gene>
<evidence type="ECO:0000256" key="4">
    <source>
        <dbReference type="RuleBase" id="RU004453"/>
    </source>
</evidence>
<dbReference type="PROSITE" id="PS01095">
    <property type="entry name" value="GH18_1"/>
    <property type="match status" value="1"/>
</dbReference>
<dbReference type="RefSeq" id="WP_060931627.1">
    <property type="nucleotide sequence ID" value="NZ_KQ959838.1"/>
</dbReference>
<dbReference type="SUPFAM" id="SSF51445">
    <property type="entry name" value="(Trans)glycosidases"/>
    <property type="match status" value="1"/>
</dbReference>
<dbReference type="PANTHER" id="PTHR46066">
    <property type="entry name" value="CHITINASE DOMAIN-CONTAINING PROTEIN 1 FAMILY MEMBER"/>
    <property type="match status" value="1"/>
</dbReference>